<dbReference type="SUPFAM" id="SSF50729">
    <property type="entry name" value="PH domain-like"/>
    <property type="match status" value="1"/>
</dbReference>
<feature type="compositionally biased region" description="Low complexity" evidence="1">
    <location>
        <begin position="340"/>
        <end position="351"/>
    </location>
</feature>
<feature type="compositionally biased region" description="Low complexity" evidence="1">
    <location>
        <begin position="371"/>
        <end position="380"/>
    </location>
</feature>
<accession>A0A1E4SHI2</accession>
<dbReference type="Proteomes" id="UP000094285">
    <property type="component" value="Unassembled WGS sequence"/>
</dbReference>
<feature type="non-terminal residue" evidence="3">
    <location>
        <position position="532"/>
    </location>
</feature>
<sequence>SGERNTRRVSDMVKTTPASLVRHSRVYSTSEGYNNSDPLINSISNGKASLLLQNKLLTENLPPALVPIVNLINAQKLRTYAMGTLQVPGELASGERVWFEVEAKLSGNELSLWRPADDEYDAGNTEFVPKYINLTDAKVEVVTGAPELRVVQDYDNTFVLRFHSTQEHRLWLAAMYLAKYEYTSLNEAFTAVVLSLKASKLLDIHVLLSSKKRFARLEWCDLRLPQLSNRWLRVYVVITPGEAKHLGRIEMFSSEKTTKKNLVVYVSNVANVYNVYPEHTNMIDFNAIMKLNGDIYINKNYEHYFVGADVKSFKAPSRSSSHTSLSSLVPATGGHVRTPSATSTSSLFSLADNDSPRRTFSGVLSPGRQRSASSASTASTVVDTAEPKRTSSFLKKNMNGFVATNHLYLMPISHPGVPAIEIMIRNFIHIVDSFKLYGRPGHLESDKANPQSLLFALPSLPHYQYLSIDDAITLVERNFATSMVEDWSQLQWSQAFKAALEHKFANGRYRGSGDIAKLYGNLDLNFDEISSP</sequence>
<dbReference type="STRING" id="984487.A0A1E4SHI2"/>
<evidence type="ECO:0000313" key="3">
    <source>
        <dbReference type="EMBL" id="ODV78947.1"/>
    </source>
</evidence>
<dbReference type="PROSITE" id="PS50003">
    <property type="entry name" value="PH_DOMAIN"/>
    <property type="match status" value="1"/>
</dbReference>
<gene>
    <name evidence="3" type="ORF">CANTADRAFT_34598</name>
</gene>
<dbReference type="EMBL" id="KV453912">
    <property type="protein sequence ID" value="ODV78947.1"/>
    <property type="molecule type" value="Genomic_DNA"/>
</dbReference>
<evidence type="ECO:0000313" key="4">
    <source>
        <dbReference type="Proteomes" id="UP000094285"/>
    </source>
</evidence>
<name>A0A1E4SHI2_9ASCO</name>
<evidence type="ECO:0000256" key="1">
    <source>
        <dbReference type="SAM" id="MobiDB-lite"/>
    </source>
</evidence>
<organism evidence="3 4">
    <name type="scientific">Suhomyces tanzawaensis NRRL Y-17324</name>
    <dbReference type="NCBI Taxonomy" id="984487"/>
    <lineage>
        <taxon>Eukaryota</taxon>
        <taxon>Fungi</taxon>
        <taxon>Dikarya</taxon>
        <taxon>Ascomycota</taxon>
        <taxon>Saccharomycotina</taxon>
        <taxon>Pichiomycetes</taxon>
        <taxon>Debaryomycetaceae</taxon>
        <taxon>Suhomyces</taxon>
    </lineage>
</organism>
<dbReference type="AlphaFoldDB" id="A0A1E4SHI2"/>
<dbReference type="InterPro" id="IPR058155">
    <property type="entry name" value="Skg3/CAF120-like_PH"/>
</dbReference>
<feature type="region of interest" description="Disordered" evidence="1">
    <location>
        <begin position="316"/>
        <end position="383"/>
    </location>
</feature>
<feature type="compositionally biased region" description="Low complexity" evidence="1">
    <location>
        <begin position="317"/>
        <end position="327"/>
    </location>
</feature>
<feature type="non-terminal residue" evidence="3">
    <location>
        <position position="1"/>
    </location>
</feature>
<dbReference type="Pfam" id="PF25381">
    <property type="entry name" value="PH_26"/>
    <property type="match status" value="2"/>
</dbReference>
<dbReference type="GeneID" id="30982730"/>
<dbReference type="InterPro" id="IPR001849">
    <property type="entry name" value="PH_domain"/>
</dbReference>
<dbReference type="RefSeq" id="XP_020064069.1">
    <property type="nucleotide sequence ID" value="XM_020208593.1"/>
</dbReference>
<keyword evidence="4" id="KW-1185">Reference proteome</keyword>
<reference evidence="4" key="1">
    <citation type="submission" date="2016-05" db="EMBL/GenBank/DDBJ databases">
        <title>Comparative genomics of biotechnologically important yeasts.</title>
        <authorList>
            <consortium name="DOE Joint Genome Institute"/>
            <person name="Riley R."/>
            <person name="Haridas S."/>
            <person name="Wolfe K.H."/>
            <person name="Lopes M.R."/>
            <person name="Hittinger C.T."/>
            <person name="Goker M."/>
            <person name="Salamov A."/>
            <person name="Wisecaver J."/>
            <person name="Long T.M."/>
            <person name="Aerts A.L."/>
            <person name="Barry K."/>
            <person name="Choi C."/>
            <person name="Clum A."/>
            <person name="Coughlan A.Y."/>
            <person name="Deshpande S."/>
            <person name="Douglass A.P."/>
            <person name="Hanson S.J."/>
            <person name="Klenk H.-P."/>
            <person name="Labutti K."/>
            <person name="Lapidus A."/>
            <person name="Lindquist E."/>
            <person name="Lipzen A."/>
            <person name="Meier-Kolthoff J.P."/>
            <person name="Ohm R.A."/>
            <person name="Otillar R.P."/>
            <person name="Pangilinan J."/>
            <person name="Peng Y."/>
            <person name="Rokas A."/>
            <person name="Rosa C.A."/>
            <person name="Scheuner C."/>
            <person name="Sibirny A.A."/>
            <person name="Slot J.C."/>
            <person name="Stielow J.B."/>
            <person name="Sun H."/>
            <person name="Kurtzman C.P."/>
            <person name="Blackwell M."/>
            <person name="Grigoriev I.V."/>
            <person name="Jeffries T.W."/>
        </authorList>
    </citation>
    <scope>NUCLEOTIDE SEQUENCE [LARGE SCALE GENOMIC DNA]</scope>
    <source>
        <strain evidence="4">NRRL Y-17324</strain>
    </source>
</reference>
<evidence type="ECO:0000259" key="2">
    <source>
        <dbReference type="PROSITE" id="PS50003"/>
    </source>
</evidence>
<proteinExistence type="predicted"/>
<feature type="domain" description="PH" evidence="2">
    <location>
        <begin position="78"/>
        <end position="180"/>
    </location>
</feature>
<protein>
    <recommendedName>
        <fullName evidence="2">PH domain-containing protein</fullName>
    </recommendedName>
</protein>
<dbReference type="OrthoDB" id="5563754at2759"/>